<dbReference type="Pfam" id="PF13302">
    <property type="entry name" value="Acetyltransf_3"/>
    <property type="match status" value="1"/>
</dbReference>
<accession>A0A3M2M7N7</accession>
<protein>
    <submittedName>
        <fullName evidence="2">N-acetyltransferase</fullName>
    </submittedName>
</protein>
<dbReference type="InterPro" id="IPR051531">
    <property type="entry name" value="N-acetyltransferase"/>
</dbReference>
<evidence type="ECO:0000313" key="2">
    <source>
        <dbReference type="EMBL" id="RMI45542.1"/>
    </source>
</evidence>
<dbReference type="PANTHER" id="PTHR43792:SF1">
    <property type="entry name" value="N-ACETYLTRANSFERASE DOMAIN-CONTAINING PROTEIN"/>
    <property type="match status" value="1"/>
</dbReference>
<dbReference type="GO" id="GO:0016747">
    <property type="term" value="F:acyltransferase activity, transferring groups other than amino-acyl groups"/>
    <property type="evidence" value="ECO:0007669"/>
    <property type="project" value="InterPro"/>
</dbReference>
<dbReference type="InterPro" id="IPR016181">
    <property type="entry name" value="Acyl_CoA_acyltransferase"/>
</dbReference>
<organism evidence="2 3">
    <name type="scientific">Actinomadura harenae</name>
    <dbReference type="NCBI Taxonomy" id="2483351"/>
    <lineage>
        <taxon>Bacteria</taxon>
        <taxon>Bacillati</taxon>
        <taxon>Actinomycetota</taxon>
        <taxon>Actinomycetes</taxon>
        <taxon>Streptosporangiales</taxon>
        <taxon>Thermomonosporaceae</taxon>
        <taxon>Actinomadura</taxon>
    </lineage>
</organism>
<dbReference type="Gene3D" id="3.40.630.30">
    <property type="match status" value="1"/>
</dbReference>
<dbReference type="Proteomes" id="UP000282674">
    <property type="component" value="Unassembled WGS sequence"/>
</dbReference>
<dbReference type="AlphaFoldDB" id="A0A3M2M7N7"/>
<dbReference type="InterPro" id="IPR000182">
    <property type="entry name" value="GNAT_dom"/>
</dbReference>
<evidence type="ECO:0000259" key="1">
    <source>
        <dbReference type="PROSITE" id="PS51186"/>
    </source>
</evidence>
<dbReference type="SUPFAM" id="SSF55729">
    <property type="entry name" value="Acyl-CoA N-acyltransferases (Nat)"/>
    <property type="match status" value="1"/>
</dbReference>
<proteinExistence type="predicted"/>
<comment type="caution">
    <text evidence="2">The sequence shown here is derived from an EMBL/GenBank/DDBJ whole genome shotgun (WGS) entry which is preliminary data.</text>
</comment>
<keyword evidence="2" id="KW-0808">Transferase</keyword>
<name>A0A3M2M7N7_9ACTN</name>
<dbReference type="PANTHER" id="PTHR43792">
    <property type="entry name" value="GNAT FAMILY, PUTATIVE (AFU_ORTHOLOGUE AFUA_3G00765)-RELATED-RELATED"/>
    <property type="match status" value="1"/>
</dbReference>
<evidence type="ECO:0000313" key="3">
    <source>
        <dbReference type="Proteomes" id="UP000282674"/>
    </source>
</evidence>
<dbReference type="PROSITE" id="PS51186">
    <property type="entry name" value="GNAT"/>
    <property type="match status" value="1"/>
</dbReference>
<feature type="domain" description="N-acetyltransferase" evidence="1">
    <location>
        <begin position="70"/>
        <end position="222"/>
    </location>
</feature>
<sequence>MLAEELMPQLTGVITVDQLDGQLRHVADVGDVLHLTTYLPVCIVGHMGMNTSYIASLSGLAAPSLGDDDLQLRILDAADVASVVEATSAEPGHSLWGPLLGPYTPSDARAALTDWDPAAGGQFSVGIFRDERLLGAVGLIPDGPGSVEVAYWLRPEERGQGIASRAALATTLWAHEALALPRVWLEIEPGNDRSERLAQRIGFRFEERLPRHCRTWTHQDPEQDTWHDCLIWAHEADGPTTP</sequence>
<reference evidence="2 3" key="1">
    <citation type="submission" date="2018-10" db="EMBL/GenBank/DDBJ databases">
        <title>Isolation from soil.</title>
        <authorList>
            <person name="Hu J."/>
        </authorList>
    </citation>
    <scope>NUCLEOTIDE SEQUENCE [LARGE SCALE GENOMIC DNA]</scope>
    <source>
        <strain evidence="2 3">NEAU-Ht49</strain>
    </source>
</reference>
<dbReference type="EMBL" id="RFFG01000013">
    <property type="protein sequence ID" value="RMI45542.1"/>
    <property type="molecule type" value="Genomic_DNA"/>
</dbReference>
<keyword evidence="3" id="KW-1185">Reference proteome</keyword>
<gene>
    <name evidence="2" type="ORF">EBO15_09905</name>
</gene>